<dbReference type="PANTHER" id="PTHR48081:SF30">
    <property type="entry name" value="ACETYL-HYDROLASE LIPR-RELATED"/>
    <property type="match status" value="1"/>
</dbReference>
<feature type="signal peptide" evidence="3">
    <location>
        <begin position="1"/>
        <end position="18"/>
    </location>
</feature>
<dbReference type="SUPFAM" id="SSF53474">
    <property type="entry name" value="alpha/beta-Hydrolases"/>
    <property type="match status" value="1"/>
</dbReference>
<feature type="domain" description="Dienelactone hydrolase" evidence="4">
    <location>
        <begin position="195"/>
        <end position="254"/>
    </location>
</feature>
<evidence type="ECO:0000256" key="1">
    <source>
        <dbReference type="ARBA" id="ARBA00010515"/>
    </source>
</evidence>
<sequence>MKKTAILICFLAVASAWAADKPKPDQLIPYKETPQGELRLHIFNPKNQTPKKKAPAIVFFFGGGWNSGSPSQFYAQSKHLAQRGMVAIAAEYRTKKGHGTDPRACVMDAKSAMRWVRAHAGQLGIDPNRIAASGGSAGGHLAAATATLEKFDEPGEDVSVSCRPQALALFNPVFDNGEKGYGYDRVESYWQDFSPMHNLKKGAPPTIVFLGTKDDLIPVETAEEYKAVMEANGGRCDLHLYKDQSHGFFNKAKYKETLAETDQFFVSLGWLKPLKK</sequence>
<evidence type="ECO:0000256" key="2">
    <source>
        <dbReference type="ARBA" id="ARBA00022801"/>
    </source>
</evidence>
<protein>
    <submittedName>
        <fullName evidence="6">Acetylxylan esterase</fullName>
    </submittedName>
</protein>
<dbReference type="Pfam" id="PF20434">
    <property type="entry name" value="BD-FAE"/>
    <property type="match status" value="1"/>
</dbReference>
<evidence type="ECO:0000313" key="6">
    <source>
        <dbReference type="EMBL" id="VGO23360.1"/>
    </source>
</evidence>
<keyword evidence="7" id="KW-1185">Reference proteome</keyword>
<name>A0A6C2USP6_9BACT</name>
<dbReference type="RefSeq" id="WP_136065616.1">
    <property type="nucleotide sequence ID" value="NZ_CAAHFH010000003.1"/>
</dbReference>
<gene>
    <name evidence="6" type="primary">axeA1_5</name>
    <name evidence="6" type="ORF">SCARR_05467</name>
</gene>
<proteinExistence type="inferred from homology"/>
<evidence type="ECO:0000313" key="7">
    <source>
        <dbReference type="Proteomes" id="UP000346198"/>
    </source>
</evidence>
<comment type="similarity">
    <text evidence="1">Belongs to the 'GDXG' lipolytic enzyme family.</text>
</comment>
<dbReference type="Pfam" id="PF01738">
    <property type="entry name" value="DLH"/>
    <property type="match status" value="1"/>
</dbReference>
<feature type="chain" id="PRO_5025390777" evidence="3">
    <location>
        <begin position="19"/>
        <end position="276"/>
    </location>
</feature>
<dbReference type="InterPro" id="IPR050300">
    <property type="entry name" value="GDXG_lipolytic_enzyme"/>
</dbReference>
<dbReference type="Gene3D" id="3.40.50.1820">
    <property type="entry name" value="alpha/beta hydrolase"/>
    <property type="match status" value="1"/>
</dbReference>
<keyword evidence="3" id="KW-0732">Signal</keyword>
<dbReference type="InterPro" id="IPR002925">
    <property type="entry name" value="Dienelactn_hydro"/>
</dbReference>
<dbReference type="EMBL" id="CAAHFH010000003">
    <property type="protein sequence ID" value="VGO23360.1"/>
    <property type="molecule type" value="Genomic_DNA"/>
</dbReference>
<dbReference type="InterPro" id="IPR049492">
    <property type="entry name" value="BD-FAE-like_dom"/>
</dbReference>
<feature type="domain" description="BD-FAE-like" evidence="5">
    <location>
        <begin position="40"/>
        <end position="153"/>
    </location>
</feature>
<accession>A0A6C2USP6</accession>
<reference evidence="6 7" key="1">
    <citation type="submission" date="2019-04" db="EMBL/GenBank/DDBJ databases">
        <authorList>
            <person name="Van Vliet M D."/>
        </authorList>
    </citation>
    <scope>NUCLEOTIDE SEQUENCE [LARGE SCALE GENOMIC DNA]</scope>
    <source>
        <strain evidence="6 7">F21</strain>
    </source>
</reference>
<keyword evidence="2" id="KW-0378">Hydrolase</keyword>
<dbReference type="AlphaFoldDB" id="A0A6C2USP6"/>
<evidence type="ECO:0000256" key="3">
    <source>
        <dbReference type="SAM" id="SignalP"/>
    </source>
</evidence>
<evidence type="ECO:0000259" key="5">
    <source>
        <dbReference type="Pfam" id="PF20434"/>
    </source>
</evidence>
<dbReference type="Proteomes" id="UP000346198">
    <property type="component" value="Unassembled WGS sequence"/>
</dbReference>
<evidence type="ECO:0000259" key="4">
    <source>
        <dbReference type="Pfam" id="PF01738"/>
    </source>
</evidence>
<organism evidence="6 7">
    <name type="scientific">Pontiella sulfatireligans</name>
    <dbReference type="NCBI Taxonomy" id="2750658"/>
    <lineage>
        <taxon>Bacteria</taxon>
        <taxon>Pseudomonadati</taxon>
        <taxon>Kiritimatiellota</taxon>
        <taxon>Kiritimatiellia</taxon>
        <taxon>Kiritimatiellales</taxon>
        <taxon>Pontiellaceae</taxon>
        <taxon>Pontiella</taxon>
    </lineage>
</organism>
<dbReference type="InterPro" id="IPR029058">
    <property type="entry name" value="AB_hydrolase_fold"/>
</dbReference>
<dbReference type="PANTHER" id="PTHR48081">
    <property type="entry name" value="AB HYDROLASE SUPERFAMILY PROTEIN C4A8.06C"/>
    <property type="match status" value="1"/>
</dbReference>
<dbReference type="GO" id="GO:0004806">
    <property type="term" value="F:triacylglycerol lipase activity"/>
    <property type="evidence" value="ECO:0007669"/>
    <property type="project" value="TreeGrafter"/>
</dbReference>